<dbReference type="InterPro" id="IPR015500">
    <property type="entry name" value="Peptidase_S8_subtilisin-rel"/>
</dbReference>
<evidence type="ECO:0000256" key="5">
    <source>
        <dbReference type="ARBA" id="ARBA00022692"/>
    </source>
</evidence>
<dbReference type="PANTHER" id="PTHR43806">
    <property type="entry name" value="PEPTIDASE S8"/>
    <property type="match status" value="1"/>
</dbReference>
<evidence type="ECO:0000256" key="9">
    <source>
        <dbReference type="ARBA" id="ARBA00023136"/>
    </source>
</evidence>
<evidence type="ECO:0000256" key="7">
    <source>
        <dbReference type="ARBA" id="ARBA00022825"/>
    </source>
</evidence>
<feature type="active site" description="Charge relay system" evidence="10">
    <location>
        <position position="261"/>
    </location>
</feature>
<keyword evidence="5 12" id="KW-0812">Transmembrane</keyword>
<evidence type="ECO:0000313" key="16">
    <source>
        <dbReference type="Proteomes" id="UP000556084"/>
    </source>
</evidence>
<keyword evidence="13" id="KW-0732">Signal</keyword>
<dbReference type="GO" id="GO:0004252">
    <property type="term" value="F:serine-type endopeptidase activity"/>
    <property type="evidence" value="ECO:0007669"/>
    <property type="project" value="UniProtKB-UniRule"/>
</dbReference>
<dbReference type="RefSeq" id="WP_184346890.1">
    <property type="nucleotide sequence ID" value="NZ_JACHJH010000002.1"/>
</dbReference>
<evidence type="ECO:0000256" key="13">
    <source>
        <dbReference type="SAM" id="SignalP"/>
    </source>
</evidence>
<dbReference type="Gene3D" id="3.40.50.200">
    <property type="entry name" value="Peptidase S8/S53 domain"/>
    <property type="match status" value="1"/>
</dbReference>
<dbReference type="SUPFAM" id="SSF52743">
    <property type="entry name" value="Subtilisin-like"/>
    <property type="match status" value="1"/>
</dbReference>
<dbReference type="InterPro" id="IPR050131">
    <property type="entry name" value="Peptidase_S8_subtilisin-like"/>
</dbReference>
<dbReference type="Proteomes" id="UP000556084">
    <property type="component" value="Unassembled WGS sequence"/>
</dbReference>
<evidence type="ECO:0000313" key="15">
    <source>
        <dbReference type="EMBL" id="MBB4892147.1"/>
    </source>
</evidence>
<feature type="transmembrane region" description="Helical" evidence="12">
    <location>
        <begin position="370"/>
        <end position="392"/>
    </location>
</feature>
<keyword evidence="7 10" id="KW-0720">Serine protease</keyword>
<evidence type="ECO:0000259" key="14">
    <source>
        <dbReference type="Pfam" id="PF00082"/>
    </source>
</evidence>
<organism evidence="15 16">
    <name type="scientific">Streptomyces olivoverticillatus</name>
    <dbReference type="NCBI Taxonomy" id="66427"/>
    <lineage>
        <taxon>Bacteria</taxon>
        <taxon>Bacillati</taxon>
        <taxon>Actinomycetota</taxon>
        <taxon>Actinomycetes</taxon>
        <taxon>Kitasatosporales</taxon>
        <taxon>Streptomycetaceae</taxon>
        <taxon>Streptomyces</taxon>
    </lineage>
</organism>
<dbReference type="PRINTS" id="PR00723">
    <property type="entry name" value="SUBTILISIN"/>
</dbReference>
<keyword evidence="16" id="KW-1185">Reference proteome</keyword>
<evidence type="ECO:0000256" key="8">
    <source>
        <dbReference type="ARBA" id="ARBA00022989"/>
    </source>
</evidence>
<keyword evidence="6 10" id="KW-0378">Hydrolase</keyword>
<proteinExistence type="inferred from homology"/>
<dbReference type="PANTHER" id="PTHR43806:SF11">
    <property type="entry name" value="CEREVISIN-RELATED"/>
    <property type="match status" value="1"/>
</dbReference>
<comment type="caution">
    <text evidence="15">The sequence shown here is derived from an EMBL/GenBank/DDBJ whole genome shotgun (WGS) entry which is preliminary data.</text>
</comment>
<accession>A0A7W7LLV1</accession>
<dbReference type="GO" id="GO:0006508">
    <property type="term" value="P:proteolysis"/>
    <property type="evidence" value="ECO:0007669"/>
    <property type="project" value="UniProtKB-KW"/>
</dbReference>
<evidence type="ECO:0000256" key="6">
    <source>
        <dbReference type="ARBA" id="ARBA00022801"/>
    </source>
</evidence>
<sequence>MRDRARAQNRRRVGTAVAVSGLLLVATSSASAQADTIRSRQWHLDAMHADEMWKISTGAGITVAVIDSGVDDTLPDLQGQVLEGKDFTGKPGGAHTDTEGHGTGMAAFIAGTGKRGEETGSYGLAPGAKILPLRVAGAGNFVKGSAAMASAIRYAADSEAKIINISMAGGGESPEEDRAIEYALTKGKLIFAGVGNTGDKSNMLEYPAASPGVIGVAATDQDGKAASFSQHGPQVDLAAPGVDMIAACPGGSGTCRSKGTSDATALASASAALVWSVHPDWTGNQVARVLINTAGAPQSGAKRTDAIGYGVVRPRIALQNPGDPGPPDVNPLPGPDNAADGKSAGDKVAKQPTAAAEGSDKGSGGLGSKWILIGGGGAAIVIGGAAAAAFVITRRRKSLYP</sequence>
<dbReference type="EMBL" id="JACHJH010000002">
    <property type="protein sequence ID" value="MBB4892147.1"/>
    <property type="molecule type" value="Genomic_DNA"/>
</dbReference>
<keyword evidence="3" id="KW-1003">Cell membrane</keyword>
<dbReference type="InterPro" id="IPR000209">
    <property type="entry name" value="Peptidase_S8/S53_dom"/>
</dbReference>
<name>A0A7W7LLV1_9ACTN</name>
<keyword evidence="4 10" id="KW-0645">Protease</keyword>
<feature type="region of interest" description="Disordered" evidence="11">
    <location>
        <begin position="317"/>
        <end position="363"/>
    </location>
</feature>
<dbReference type="NCBIfam" id="TIGR03921">
    <property type="entry name" value="T7SS_mycosin"/>
    <property type="match status" value="1"/>
</dbReference>
<evidence type="ECO:0000256" key="4">
    <source>
        <dbReference type="ARBA" id="ARBA00022670"/>
    </source>
</evidence>
<evidence type="ECO:0000256" key="11">
    <source>
        <dbReference type="SAM" id="MobiDB-lite"/>
    </source>
</evidence>
<feature type="chain" id="PRO_5030558945" evidence="13">
    <location>
        <begin position="35"/>
        <end position="401"/>
    </location>
</feature>
<feature type="domain" description="Peptidase S8/S53" evidence="14">
    <location>
        <begin position="58"/>
        <end position="310"/>
    </location>
</feature>
<comment type="subcellular location">
    <subcellularLocation>
        <location evidence="1">Cell membrane</location>
        <topology evidence="1">Single-pass membrane protein</topology>
    </subcellularLocation>
</comment>
<dbReference type="GO" id="GO:0005886">
    <property type="term" value="C:plasma membrane"/>
    <property type="evidence" value="ECO:0007669"/>
    <property type="project" value="UniProtKB-SubCell"/>
</dbReference>
<feature type="signal peptide" evidence="13">
    <location>
        <begin position="1"/>
        <end position="34"/>
    </location>
</feature>
<keyword evidence="9 12" id="KW-0472">Membrane</keyword>
<evidence type="ECO:0000256" key="12">
    <source>
        <dbReference type="SAM" id="Phobius"/>
    </source>
</evidence>
<evidence type="ECO:0000256" key="2">
    <source>
        <dbReference type="ARBA" id="ARBA00011073"/>
    </source>
</evidence>
<comment type="similarity">
    <text evidence="2 10">Belongs to the peptidase S8 family.</text>
</comment>
<reference evidence="15 16" key="1">
    <citation type="submission" date="2020-08" db="EMBL/GenBank/DDBJ databases">
        <title>Genomic Encyclopedia of Type Strains, Phase III (KMG-III): the genomes of soil and plant-associated and newly described type strains.</title>
        <authorList>
            <person name="Whitman W."/>
        </authorList>
    </citation>
    <scope>NUCLEOTIDE SEQUENCE [LARGE SCALE GENOMIC DNA]</scope>
    <source>
        <strain evidence="15 16">CECT 3266</strain>
    </source>
</reference>
<feature type="active site" description="Charge relay system" evidence="10">
    <location>
        <position position="67"/>
    </location>
</feature>
<dbReference type="AlphaFoldDB" id="A0A7W7LLV1"/>
<dbReference type="InterPro" id="IPR023834">
    <property type="entry name" value="T7SS_pept_S8A_mycosin"/>
</dbReference>
<feature type="region of interest" description="Disordered" evidence="11">
    <location>
        <begin position="83"/>
        <end position="102"/>
    </location>
</feature>
<feature type="compositionally biased region" description="Pro residues" evidence="11">
    <location>
        <begin position="323"/>
        <end position="334"/>
    </location>
</feature>
<evidence type="ECO:0000256" key="3">
    <source>
        <dbReference type="ARBA" id="ARBA00022475"/>
    </source>
</evidence>
<dbReference type="InterPro" id="IPR036852">
    <property type="entry name" value="Peptidase_S8/S53_dom_sf"/>
</dbReference>
<dbReference type="PROSITE" id="PS51892">
    <property type="entry name" value="SUBTILASE"/>
    <property type="match status" value="1"/>
</dbReference>
<evidence type="ECO:0000256" key="10">
    <source>
        <dbReference type="PROSITE-ProRule" id="PRU01240"/>
    </source>
</evidence>
<feature type="active site" description="Charge relay system" evidence="10">
    <location>
        <position position="101"/>
    </location>
</feature>
<gene>
    <name evidence="15" type="ORF">FHS39_001158</name>
</gene>
<evidence type="ECO:0000256" key="1">
    <source>
        <dbReference type="ARBA" id="ARBA00004162"/>
    </source>
</evidence>
<protein>
    <submittedName>
        <fullName evidence="15">Type VII secretion-associated serine protease mycosin</fullName>
    </submittedName>
</protein>
<keyword evidence="8 12" id="KW-1133">Transmembrane helix</keyword>
<dbReference type="Pfam" id="PF00082">
    <property type="entry name" value="Peptidase_S8"/>
    <property type="match status" value="1"/>
</dbReference>